<dbReference type="InterPro" id="IPR049240">
    <property type="entry name" value="DUF6875"/>
</dbReference>
<keyword evidence="3" id="KW-1185">Reference proteome</keyword>
<proteinExistence type="predicted"/>
<evidence type="ECO:0000313" key="3">
    <source>
        <dbReference type="Proteomes" id="UP000323300"/>
    </source>
</evidence>
<dbReference type="OrthoDB" id="8420726at2"/>
<feature type="domain" description="DUF6875" evidence="1">
    <location>
        <begin position="37"/>
        <end position="202"/>
    </location>
</feature>
<sequence length="218" mass="24077">MADDAALRTAAADGDLLTVREAHEQVSASGGAGTPLRTLLDWVENYLMANHPDLGRTGAVCPFTKQAARIDTVRLGISQAAAEDEEKAYALIRDGFAALERIPSKPAMRHFRTVIVGFPGCNGEQGVAMLKRVQRRLRFHSLSRGKMIGMMHATSEDPGLWNPDFRPLRSPIPVLAIRHMVEQDAPFAAKHPPLMVFYLMKFPLAGLKRLWTYMRTGG</sequence>
<dbReference type="AlphaFoldDB" id="A0A1I3WKF2"/>
<dbReference type="Pfam" id="PF21780">
    <property type="entry name" value="DUF6875"/>
    <property type="match status" value="1"/>
</dbReference>
<dbReference type="EMBL" id="FOSL01000002">
    <property type="protein sequence ID" value="SFK08008.1"/>
    <property type="molecule type" value="Genomic_DNA"/>
</dbReference>
<dbReference type="Proteomes" id="UP000323300">
    <property type="component" value="Unassembled WGS sequence"/>
</dbReference>
<organism evidence="2 3">
    <name type="scientific">Neomesorhizobium albiziae</name>
    <dbReference type="NCBI Taxonomy" id="335020"/>
    <lineage>
        <taxon>Bacteria</taxon>
        <taxon>Pseudomonadati</taxon>
        <taxon>Pseudomonadota</taxon>
        <taxon>Alphaproteobacteria</taxon>
        <taxon>Hyphomicrobiales</taxon>
        <taxon>Phyllobacteriaceae</taxon>
        <taxon>Neomesorhizobium</taxon>
    </lineage>
</organism>
<accession>A0A1I3WKF2</accession>
<reference evidence="2 3" key="1">
    <citation type="submission" date="2016-10" db="EMBL/GenBank/DDBJ databases">
        <authorList>
            <person name="Varghese N."/>
            <person name="Submissions S."/>
        </authorList>
    </citation>
    <scope>NUCLEOTIDE SEQUENCE [LARGE SCALE GENOMIC DNA]</scope>
    <source>
        <strain evidence="2 3">DSM 21822</strain>
    </source>
</reference>
<name>A0A1I3WKF2_9HYPH</name>
<evidence type="ECO:0000313" key="2">
    <source>
        <dbReference type="EMBL" id="SFK08008.1"/>
    </source>
</evidence>
<dbReference type="RefSeq" id="WP_149758952.1">
    <property type="nucleotide sequence ID" value="NZ_BSPE01000028.1"/>
</dbReference>
<evidence type="ECO:0000259" key="1">
    <source>
        <dbReference type="Pfam" id="PF21780"/>
    </source>
</evidence>
<protein>
    <recommendedName>
        <fullName evidence="1">DUF6875 domain-containing protein</fullName>
    </recommendedName>
</protein>
<gene>
    <name evidence="2" type="ORF">SAMN04488498_102297</name>
</gene>